<proteinExistence type="predicted"/>
<protein>
    <submittedName>
        <fullName evidence="1">Localization factor PodJL</fullName>
    </submittedName>
    <submittedName>
        <fullName evidence="2">Sel1 repeat family protein</fullName>
    </submittedName>
</protein>
<dbReference type="SMART" id="SM00671">
    <property type="entry name" value="SEL1"/>
    <property type="match status" value="4"/>
</dbReference>
<dbReference type="InterPro" id="IPR006597">
    <property type="entry name" value="Sel1-like"/>
</dbReference>
<dbReference type="EMBL" id="LKAJ02000001">
    <property type="protein sequence ID" value="MCS5711767.1"/>
    <property type="molecule type" value="Genomic_DNA"/>
</dbReference>
<dbReference type="AlphaFoldDB" id="A0A0Q9YZ83"/>
<reference evidence="1" key="1">
    <citation type="submission" date="2015-09" db="EMBL/GenBank/DDBJ databases">
        <title>Draft Genome Sequences of Two Novel Amoeba-resistant Intranuclear Bacteria, Candidatus Berkiella cookevillensis and Candidatus Berkiella aquae.</title>
        <authorList>
            <person name="Mehari Y.T."/>
            <person name="Arivett B.A."/>
            <person name="Farone A.L."/>
            <person name="Gunderson J.H."/>
            <person name="Farone M.B."/>
        </authorList>
    </citation>
    <scope>NUCLEOTIDE SEQUENCE [LARGE SCALE GENOMIC DNA]</scope>
    <source>
        <strain evidence="1">HT99</strain>
    </source>
</reference>
<dbReference type="STRING" id="295108.HT99x_00415"/>
<evidence type="ECO:0000313" key="1">
    <source>
        <dbReference type="EMBL" id="KRG22874.1"/>
    </source>
</evidence>
<reference evidence="2" key="3">
    <citation type="submission" date="2021-06" db="EMBL/GenBank/DDBJ databases">
        <title>Genomic Description and Analysis of Intracellular Bacteria, Candidatus Berkiella cookevillensis and Candidatus Berkiella aquae.</title>
        <authorList>
            <person name="Kidane D.T."/>
            <person name="Mehari Y.T."/>
            <person name="Rice F.C."/>
            <person name="Arivett B.A."/>
            <person name="Farone A.L."/>
            <person name="Berk S.G."/>
            <person name="Farone M.B."/>
        </authorList>
    </citation>
    <scope>NUCLEOTIDE SEQUENCE</scope>
    <source>
        <strain evidence="2">HT99</strain>
    </source>
</reference>
<dbReference type="PANTHER" id="PTHR43628:SF1">
    <property type="entry name" value="CHITIN SYNTHASE REGULATORY FACTOR 2-RELATED"/>
    <property type="match status" value="1"/>
</dbReference>
<dbReference type="EMBL" id="LKAJ01000001">
    <property type="protein sequence ID" value="KRG22874.1"/>
    <property type="molecule type" value="Genomic_DNA"/>
</dbReference>
<sequence>MMSRMPLIIIALLCSYPTISLSTESYPRVAALSKAEIDTVKMQAKQGNSASLVQLGDLYYFGRGVNHDIAQSIKYYQKASELGEPLADYRLGGLYSKGRGVEKNHKTAFEYYEKAAKNGLLAAQMRMAFFYEKGTGVERDPQKSLEWYKKAAAKGHSQAQYKLGLALANGTGIKANIPQAVAWLERAAKQGSQLSNVYKNKLQDKVTPQALAEARSQVEHEIHAQISQI</sequence>
<dbReference type="RefSeq" id="WP_083482762.1">
    <property type="nucleotide sequence ID" value="NZ_LKAJ02000001.1"/>
</dbReference>
<organism evidence="1">
    <name type="scientific">Candidatus Berkiella aquae</name>
    <dbReference type="NCBI Taxonomy" id="295108"/>
    <lineage>
        <taxon>Bacteria</taxon>
        <taxon>Pseudomonadati</taxon>
        <taxon>Pseudomonadota</taxon>
        <taxon>Gammaproteobacteria</taxon>
        <taxon>Candidatus Berkiellales</taxon>
        <taxon>Candidatus Berkiellaceae</taxon>
        <taxon>Candidatus Berkiella</taxon>
    </lineage>
</organism>
<dbReference type="InterPro" id="IPR011990">
    <property type="entry name" value="TPR-like_helical_dom_sf"/>
</dbReference>
<evidence type="ECO:0000313" key="2">
    <source>
        <dbReference type="EMBL" id="MCS5711767.1"/>
    </source>
</evidence>
<accession>A0A0Q9YZ83</accession>
<dbReference type="OrthoDB" id="6114904at2"/>
<gene>
    <name evidence="1" type="primary">podJ_1</name>
    <name evidence="1" type="ORF">HT99x_00415</name>
    <name evidence="2" type="ORF">HT99x_010025</name>
</gene>
<dbReference type="Proteomes" id="UP000051497">
    <property type="component" value="Unassembled WGS sequence"/>
</dbReference>
<dbReference type="Gene3D" id="1.25.40.10">
    <property type="entry name" value="Tetratricopeptide repeat domain"/>
    <property type="match status" value="1"/>
</dbReference>
<evidence type="ECO:0000313" key="3">
    <source>
        <dbReference type="Proteomes" id="UP000051497"/>
    </source>
</evidence>
<name>A0A0Q9YZ83_9GAMM</name>
<dbReference type="SUPFAM" id="SSF81901">
    <property type="entry name" value="HCP-like"/>
    <property type="match status" value="1"/>
</dbReference>
<comment type="caution">
    <text evidence="1">The sequence shown here is derived from an EMBL/GenBank/DDBJ whole genome shotgun (WGS) entry which is preliminary data.</text>
</comment>
<keyword evidence="3" id="KW-1185">Reference proteome</keyword>
<dbReference type="InterPro" id="IPR052945">
    <property type="entry name" value="Mitotic_Regulator"/>
</dbReference>
<dbReference type="Pfam" id="PF08238">
    <property type="entry name" value="Sel1"/>
    <property type="match status" value="4"/>
</dbReference>
<dbReference type="PANTHER" id="PTHR43628">
    <property type="entry name" value="ACTIVATOR OF C KINASE PROTEIN 1-RELATED"/>
    <property type="match status" value="1"/>
</dbReference>
<reference evidence="2" key="2">
    <citation type="journal article" date="2016" name="Genome Announc.">
        <title>Draft Genome Sequences of Two Novel Amoeba-Resistant Intranuclear Bacteria, 'Candidatus Berkiella cookevillensis' and 'Candidatus Berkiella aquae'.</title>
        <authorList>
            <person name="Mehari Y.T."/>
            <person name="Arivett B.A."/>
            <person name="Farone A.L."/>
            <person name="Gunderson J.H."/>
            <person name="Farone M.B."/>
        </authorList>
    </citation>
    <scope>NUCLEOTIDE SEQUENCE</scope>
    <source>
        <strain evidence="2">HT99</strain>
    </source>
</reference>